<dbReference type="PANTHER" id="PTHR10291">
    <property type="entry name" value="DEHYDRODOLICHYL DIPHOSPHATE SYNTHASE FAMILY MEMBER"/>
    <property type="match status" value="1"/>
</dbReference>
<evidence type="ECO:0000313" key="6">
    <source>
        <dbReference type="EMBL" id="KAB7503823.1"/>
    </source>
</evidence>
<protein>
    <recommendedName>
        <fullName evidence="5">Alkyl transferase</fullName>
        <ecNumber evidence="5">2.5.1.-</ecNumber>
    </recommendedName>
</protein>
<organism evidence="6 7">
    <name type="scientific">Armadillidium nasatum</name>
    <dbReference type="NCBI Taxonomy" id="96803"/>
    <lineage>
        <taxon>Eukaryota</taxon>
        <taxon>Metazoa</taxon>
        <taxon>Ecdysozoa</taxon>
        <taxon>Arthropoda</taxon>
        <taxon>Crustacea</taxon>
        <taxon>Multicrustacea</taxon>
        <taxon>Malacostraca</taxon>
        <taxon>Eumalacostraca</taxon>
        <taxon>Peracarida</taxon>
        <taxon>Isopoda</taxon>
        <taxon>Oniscidea</taxon>
        <taxon>Crinocheta</taxon>
        <taxon>Armadillidiidae</taxon>
        <taxon>Armadillidium</taxon>
    </lineage>
</organism>
<name>A0A5N5TAX9_9CRUS</name>
<dbReference type="PROSITE" id="PS01066">
    <property type="entry name" value="UPP_SYNTHASE"/>
    <property type="match status" value="1"/>
</dbReference>
<accession>A0A5N5TAX9</accession>
<dbReference type="GO" id="GO:0005783">
    <property type="term" value="C:endoplasmic reticulum"/>
    <property type="evidence" value="ECO:0007669"/>
    <property type="project" value="TreeGrafter"/>
</dbReference>
<dbReference type="SUPFAM" id="SSF64005">
    <property type="entry name" value="Undecaprenyl diphosphate synthase"/>
    <property type="match status" value="1"/>
</dbReference>
<dbReference type="Gene3D" id="3.40.1180.10">
    <property type="entry name" value="Decaprenyl diphosphate synthase-like"/>
    <property type="match status" value="1"/>
</dbReference>
<dbReference type="OrthoDB" id="4173905at2759"/>
<dbReference type="GO" id="GO:0045547">
    <property type="term" value="F:ditrans,polycis-polyprenyl diphosphate synthase [(2E,6E)-farnesyl diphosphate specific] activity"/>
    <property type="evidence" value="ECO:0007669"/>
    <property type="project" value="UniProtKB-EC"/>
</dbReference>
<dbReference type="InterPro" id="IPR001441">
    <property type="entry name" value="UPP_synth-like"/>
</dbReference>
<comment type="caution">
    <text evidence="6">The sequence shown here is derived from an EMBL/GenBank/DDBJ whole genome shotgun (WGS) entry which is preliminary data.</text>
</comment>
<comment type="catalytic activity">
    <reaction evidence="4">
        <text>n isopentenyl diphosphate + (2E,6E)-farnesyl diphosphate = a di-trans,poly-cis-polyprenyl diphosphate + n diphosphate</text>
        <dbReference type="Rhea" id="RHEA:53008"/>
        <dbReference type="Rhea" id="RHEA-COMP:19494"/>
        <dbReference type="ChEBI" id="CHEBI:33019"/>
        <dbReference type="ChEBI" id="CHEBI:128769"/>
        <dbReference type="ChEBI" id="CHEBI:136960"/>
        <dbReference type="ChEBI" id="CHEBI:175763"/>
        <dbReference type="EC" id="2.5.1.87"/>
    </reaction>
</comment>
<evidence type="ECO:0000256" key="5">
    <source>
        <dbReference type="RuleBase" id="RU363018"/>
    </source>
</evidence>
<evidence type="ECO:0000256" key="1">
    <source>
        <dbReference type="ARBA" id="ARBA00005432"/>
    </source>
</evidence>
<dbReference type="CDD" id="cd00475">
    <property type="entry name" value="Cis_IPPS"/>
    <property type="match status" value="1"/>
</dbReference>
<keyword evidence="2 5" id="KW-0808">Transferase</keyword>
<keyword evidence="3" id="KW-0460">Magnesium</keyword>
<sequence length="272" mass="31182">MENISPTSWVSEPKRSWTEWAVIRMLKVGPIPRHVAFIMDGNRRFARQVHKDTLEGHSKGFEKLTEVLSWCRDLGITEVTVYAFSIENFKRSKAEVDGLLKLSEEKFELLIKEIEKLNNYGIRIRVIGRIELLTQKLQKLIAEAVLTTKNNDKYCLNLALAYTSREEITTASSDILEGCKTGRLLPQDVTEELLEQCLYTEGRRDPDLLIRTSGEVRLSDFLLWQSSLTHLFFHKGTMATNINMARFCSRVSLPASPSFTLTLTSRRHKTTS</sequence>
<evidence type="ECO:0000256" key="2">
    <source>
        <dbReference type="ARBA" id="ARBA00022679"/>
    </source>
</evidence>
<dbReference type="InterPro" id="IPR018520">
    <property type="entry name" value="UPP_synth-like_CS"/>
</dbReference>
<dbReference type="NCBIfam" id="TIGR00055">
    <property type="entry name" value="uppS"/>
    <property type="match status" value="1"/>
</dbReference>
<dbReference type="GO" id="GO:0016094">
    <property type="term" value="P:polyprenol biosynthetic process"/>
    <property type="evidence" value="ECO:0007669"/>
    <property type="project" value="TreeGrafter"/>
</dbReference>
<dbReference type="EMBL" id="SEYY01004362">
    <property type="protein sequence ID" value="KAB7503823.1"/>
    <property type="molecule type" value="Genomic_DNA"/>
</dbReference>
<dbReference type="Pfam" id="PF01255">
    <property type="entry name" value="Prenyltransf"/>
    <property type="match status" value="1"/>
</dbReference>
<evidence type="ECO:0000256" key="3">
    <source>
        <dbReference type="ARBA" id="ARBA00022842"/>
    </source>
</evidence>
<keyword evidence="7" id="KW-1185">Reference proteome</keyword>
<dbReference type="HAMAP" id="MF_01139">
    <property type="entry name" value="ISPT"/>
    <property type="match status" value="1"/>
</dbReference>
<evidence type="ECO:0000256" key="4">
    <source>
        <dbReference type="ARBA" id="ARBA00047353"/>
    </source>
</evidence>
<dbReference type="FunFam" id="3.40.1180.10:FF:000005">
    <property type="entry name" value="Alkyl transferase"/>
    <property type="match status" value="1"/>
</dbReference>
<dbReference type="EC" id="2.5.1.-" evidence="5"/>
<evidence type="ECO:0000313" key="7">
    <source>
        <dbReference type="Proteomes" id="UP000326759"/>
    </source>
</evidence>
<dbReference type="PANTHER" id="PTHR10291:SF43">
    <property type="entry name" value="DEHYDRODOLICHYL DIPHOSPHATE SYNTHASE COMPLEX SUBUNIT DHDDS"/>
    <property type="match status" value="1"/>
</dbReference>
<dbReference type="AlphaFoldDB" id="A0A5N5TAX9"/>
<proteinExistence type="inferred from homology"/>
<dbReference type="InterPro" id="IPR036424">
    <property type="entry name" value="UPP_synth-like_sf"/>
</dbReference>
<comment type="similarity">
    <text evidence="1 5">Belongs to the UPP synthase family.</text>
</comment>
<dbReference type="GO" id="GO:1904423">
    <property type="term" value="C:dehydrodolichyl diphosphate synthase complex"/>
    <property type="evidence" value="ECO:0007669"/>
    <property type="project" value="TreeGrafter"/>
</dbReference>
<reference evidence="6 7" key="1">
    <citation type="journal article" date="2019" name="PLoS Biol.">
        <title>Sex chromosomes control vertical transmission of feminizing Wolbachia symbionts in an isopod.</title>
        <authorList>
            <person name="Becking T."/>
            <person name="Chebbi M.A."/>
            <person name="Giraud I."/>
            <person name="Moumen B."/>
            <person name="Laverre T."/>
            <person name="Caubet Y."/>
            <person name="Peccoud J."/>
            <person name="Gilbert C."/>
            <person name="Cordaux R."/>
        </authorList>
    </citation>
    <scope>NUCLEOTIDE SEQUENCE [LARGE SCALE GENOMIC DNA]</scope>
    <source>
        <strain evidence="6">ANa2</strain>
        <tissue evidence="6">Whole body excluding digestive tract and cuticle</tissue>
    </source>
</reference>
<dbReference type="Proteomes" id="UP000326759">
    <property type="component" value="Unassembled WGS sequence"/>
</dbReference>
<gene>
    <name evidence="6" type="primary">DHDDS</name>
    <name evidence="6" type="ORF">Anas_11572</name>
</gene>